<protein>
    <submittedName>
        <fullName evidence="1">Uncharacterized protein</fullName>
    </submittedName>
</protein>
<dbReference type="AlphaFoldDB" id="A0A0D3JBB9"/>
<organism evidence="1 2">
    <name type="scientific">Emiliania huxleyi (strain CCMP1516)</name>
    <dbReference type="NCBI Taxonomy" id="280463"/>
    <lineage>
        <taxon>Eukaryota</taxon>
        <taxon>Haptista</taxon>
        <taxon>Haptophyta</taxon>
        <taxon>Prymnesiophyceae</taxon>
        <taxon>Isochrysidales</taxon>
        <taxon>Noelaerhabdaceae</taxon>
        <taxon>Emiliania</taxon>
    </lineage>
</organism>
<dbReference type="HOGENOM" id="CLU_1762208_0_0_1"/>
<evidence type="ECO:0000313" key="2">
    <source>
        <dbReference type="Proteomes" id="UP000013827"/>
    </source>
</evidence>
<dbReference type="RefSeq" id="XP_005773233.1">
    <property type="nucleotide sequence ID" value="XM_005773176.1"/>
</dbReference>
<dbReference type="EnsemblProtists" id="EOD20804">
    <property type="protein sequence ID" value="EOD20804"/>
    <property type="gene ID" value="EMIHUDRAFT_241817"/>
</dbReference>
<evidence type="ECO:0000313" key="1">
    <source>
        <dbReference type="EnsemblProtists" id="EOD20804"/>
    </source>
</evidence>
<reference evidence="1" key="2">
    <citation type="submission" date="2024-10" db="UniProtKB">
        <authorList>
            <consortium name="EnsemblProtists"/>
        </authorList>
    </citation>
    <scope>IDENTIFICATION</scope>
</reference>
<dbReference type="PaxDb" id="2903-EOD20804"/>
<dbReference type="InterPro" id="IPR036915">
    <property type="entry name" value="Cyclin-like_sf"/>
</dbReference>
<proteinExistence type="predicted"/>
<name>A0A0D3JBB9_EMIH1</name>
<keyword evidence="2" id="KW-1185">Reference proteome</keyword>
<accession>A0A0D3JBB9</accession>
<dbReference type="GeneID" id="17266334"/>
<sequence>MLALPQTAVASAAVVFQRFVASSAMGRFEVRQAAAHLDTSSEEYRRLSRSLAECERAVRAEVGAAGGLLPQSGEAGRAWRARGQVLEAGDLYAILFQYLWLAFKAPVAPALGVAVGRRAYSFVNDSLRTATCVDFGPEALCCAAIWRA</sequence>
<dbReference type="KEGG" id="ehx:EMIHUDRAFT_241817"/>
<dbReference type="Proteomes" id="UP000013827">
    <property type="component" value="Unassembled WGS sequence"/>
</dbReference>
<dbReference type="SUPFAM" id="SSF47954">
    <property type="entry name" value="Cyclin-like"/>
    <property type="match status" value="1"/>
</dbReference>
<reference evidence="2" key="1">
    <citation type="journal article" date="2013" name="Nature">
        <title>Pan genome of the phytoplankton Emiliania underpins its global distribution.</title>
        <authorList>
            <person name="Read B.A."/>
            <person name="Kegel J."/>
            <person name="Klute M.J."/>
            <person name="Kuo A."/>
            <person name="Lefebvre S.C."/>
            <person name="Maumus F."/>
            <person name="Mayer C."/>
            <person name="Miller J."/>
            <person name="Monier A."/>
            <person name="Salamov A."/>
            <person name="Young J."/>
            <person name="Aguilar M."/>
            <person name="Claverie J.M."/>
            <person name="Frickenhaus S."/>
            <person name="Gonzalez K."/>
            <person name="Herman E.K."/>
            <person name="Lin Y.C."/>
            <person name="Napier J."/>
            <person name="Ogata H."/>
            <person name="Sarno A.F."/>
            <person name="Shmutz J."/>
            <person name="Schroeder D."/>
            <person name="de Vargas C."/>
            <person name="Verret F."/>
            <person name="von Dassow P."/>
            <person name="Valentin K."/>
            <person name="Van de Peer Y."/>
            <person name="Wheeler G."/>
            <person name="Dacks J.B."/>
            <person name="Delwiche C.F."/>
            <person name="Dyhrman S.T."/>
            <person name="Glockner G."/>
            <person name="John U."/>
            <person name="Richards T."/>
            <person name="Worden A.Z."/>
            <person name="Zhang X."/>
            <person name="Grigoriev I.V."/>
            <person name="Allen A.E."/>
            <person name="Bidle K."/>
            <person name="Borodovsky M."/>
            <person name="Bowler C."/>
            <person name="Brownlee C."/>
            <person name="Cock J.M."/>
            <person name="Elias M."/>
            <person name="Gladyshev V.N."/>
            <person name="Groth M."/>
            <person name="Guda C."/>
            <person name="Hadaegh A."/>
            <person name="Iglesias-Rodriguez M.D."/>
            <person name="Jenkins J."/>
            <person name="Jones B.M."/>
            <person name="Lawson T."/>
            <person name="Leese F."/>
            <person name="Lindquist E."/>
            <person name="Lobanov A."/>
            <person name="Lomsadze A."/>
            <person name="Malik S.B."/>
            <person name="Marsh M.E."/>
            <person name="Mackinder L."/>
            <person name="Mock T."/>
            <person name="Mueller-Roeber B."/>
            <person name="Pagarete A."/>
            <person name="Parker M."/>
            <person name="Probert I."/>
            <person name="Quesneville H."/>
            <person name="Raines C."/>
            <person name="Rensing S.A."/>
            <person name="Riano-Pachon D.M."/>
            <person name="Richier S."/>
            <person name="Rokitta S."/>
            <person name="Shiraiwa Y."/>
            <person name="Soanes D.M."/>
            <person name="van der Giezen M."/>
            <person name="Wahlund T.M."/>
            <person name="Williams B."/>
            <person name="Wilson W."/>
            <person name="Wolfe G."/>
            <person name="Wurch L.L."/>
        </authorList>
    </citation>
    <scope>NUCLEOTIDE SEQUENCE</scope>
</reference>